<evidence type="ECO:0000313" key="2">
    <source>
        <dbReference type="Proteomes" id="UP000078541"/>
    </source>
</evidence>
<protein>
    <submittedName>
        <fullName evidence="1">Uncharacterized protein</fullName>
    </submittedName>
</protein>
<dbReference type="EMBL" id="KQ981610">
    <property type="protein sequence ID" value="KYN39360.1"/>
    <property type="molecule type" value="Genomic_DNA"/>
</dbReference>
<dbReference type="AlphaFoldDB" id="A0A195FF91"/>
<evidence type="ECO:0000313" key="1">
    <source>
        <dbReference type="EMBL" id="KYN39360.1"/>
    </source>
</evidence>
<dbReference type="Proteomes" id="UP000078541">
    <property type="component" value="Unassembled WGS sequence"/>
</dbReference>
<name>A0A195FF91_9HYME</name>
<sequence length="480" mass="53711">MPSRNAASREVCTSLAMLNARRTPRQRKYHEIKAQLPSSLIAPVATPTPFVENLKFLQVQLSSDARRQGETSSATKTFAYLGIHAGEAFVGTLQDPGLLHVNTRHCLGKRLREQQRAGGRDIVNASRCARPEYLRLAIAGYLIATRFQLPFYSIINKDKESPNERRFILNYECVKRVMGRRHDELIMSMERTGEARACMERAATDTASKALDKKKTYFAFSTQVPYTRNHSLFGCITGLPSPVFSLFDVDCVIEDSLFHYKSVTFILSRCSVSRNHGNDRASGSLFGISLLCAYRLHVARSVIGLIGVGWPNVLHSVWLRSCARPRVISLCTTVCTHHKLRKGALSPVATATSRDGVTISNGRDGWAAGDSDAATTAGGVRPGTIVRWRKGSDPGTLRLFQNKHTTWTGRIVSWLEACLKIGYVARMRKARVIVGVSVDWCRSTLVPHEFRLAFIRSSRYDCSRVTRRFSDFVIPTVWRI</sequence>
<proteinExistence type="predicted"/>
<reference evidence="1 2" key="1">
    <citation type="submission" date="2016-03" db="EMBL/GenBank/DDBJ databases">
        <title>Trachymyrmex septentrionalis WGS genome.</title>
        <authorList>
            <person name="Nygaard S."/>
            <person name="Hu H."/>
            <person name="Boomsma J."/>
            <person name="Zhang G."/>
        </authorList>
    </citation>
    <scope>NUCLEOTIDE SEQUENCE [LARGE SCALE GENOMIC DNA]</scope>
    <source>
        <strain evidence="1">Tsep2-gDNA-1</strain>
        <tissue evidence="1">Whole body</tissue>
    </source>
</reference>
<organism evidence="1 2">
    <name type="scientific">Trachymyrmex septentrionalis</name>
    <dbReference type="NCBI Taxonomy" id="34720"/>
    <lineage>
        <taxon>Eukaryota</taxon>
        <taxon>Metazoa</taxon>
        <taxon>Ecdysozoa</taxon>
        <taxon>Arthropoda</taxon>
        <taxon>Hexapoda</taxon>
        <taxon>Insecta</taxon>
        <taxon>Pterygota</taxon>
        <taxon>Neoptera</taxon>
        <taxon>Endopterygota</taxon>
        <taxon>Hymenoptera</taxon>
        <taxon>Apocrita</taxon>
        <taxon>Aculeata</taxon>
        <taxon>Formicoidea</taxon>
        <taxon>Formicidae</taxon>
        <taxon>Myrmicinae</taxon>
        <taxon>Trachymyrmex</taxon>
    </lineage>
</organism>
<gene>
    <name evidence="1" type="ORF">ALC56_06286</name>
</gene>
<keyword evidence="2" id="KW-1185">Reference proteome</keyword>
<accession>A0A195FF91</accession>